<reference evidence="1 2" key="1">
    <citation type="submission" date="2017-07" db="EMBL/GenBank/DDBJ databases">
        <title>Mechanisms for carbon and nitrogen cycling indicate functional differentiation within the Candidate Phyla Radiation.</title>
        <authorList>
            <person name="Danczak R.E."/>
            <person name="Johnston M.D."/>
            <person name="Kenah C."/>
            <person name="Slattery M."/>
            <person name="Wrighton K.C."/>
            <person name="Wilkins M.J."/>
        </authorList>
    </citation>
    <scope>NUCLEOTIDE SEQUENCE [LARGE SCALE GENOMIC DNA]</scope>
    <source>
        <strain evidence="1">Athens1014_28</strain>
    </source>
</reference>
<name>A0A554LPV0_9BACT</name>
<evidence type="ECO:0000313" key="1">
    <source>
        <dbReference type="EMBL" id="TSC94814.1"/>
    </source>
</evidence>
<protein>
    <submittedName>
        <fullName evidence="1">Uncharacterized protein</fullName>
    </submittedName>
</protein>
<comment type="caution">
    <text evidence="1">The sequence shown here is derived from an EMBL/GenBank/DDBJ whole genome shotgun (WGS) entry which is preliminary data.</text>
</comment>
<evidence type="ECO:0000313" key="2">
    <source>
        <dbReference type="Proteomes" id="UP000316495"/>
    </source>
</evidence>
<dbReference type="AlphaFoldDB" id="A0A554LPV0"/>
<dbReference type="EMBL" id="VMGN01000006">
    <property type="protein sequence ID" value="TSC94814.1"/>
    <property type="molecule type" value="Genomic_DNA"/>
</dbReference>
<accession>A0A554LPV0</accession>
<dbReference type="Proteomes" id="UP000316495">
    <property type="component" value="Unassembled WGS sequence"/>
</dbReference>
<organism evidence="1 2">
    <name type="scientific">Candidatus Berkelbacteria bacterium Athens1014_28</name>
    <dbReference type="NCBI Taxonomy" id="2017145"/>
    <lineage>
        <taxon>Bacteria</taxon>
        <taxon>Candidatus Berkelbacteria</taxon>
    </lineage>
</organism>
<gene>
    <name evidence="1" type="ORF">Athens101428_155</name>
</gene>
<sequence length="217" mass="24878">MSSILRIDQYQYEPFILLSAGKKPVEFPGKYLLVSPSGNGLKICDVVGDTFSQHQHLIGKQYSSLSQESRWEHNWYVIIDTTDLNPSIAVKAVKYILPDREHRTIWRNIVFMSNDFGDSMFDPVANAIDEELSEYKYPPNFFEIWPSMPQCLFSFIFGFRHPDYTDEEILRDAKSEMIKASSALTTGKIDQAQMKLSTTQALLDLIRNPNIALENQG</sequence>
<proteinExistence type="predicted"/>